<dbReference type="Proteomes" id="UP000681720">
    <property type="component" value="Unassembled WGS sequence"/>
</dbReference>
<feature type="region of interest" description="Disordered" evidence="1">
    <location>
        <begin position="1"/>
        <end position="53"/>
    </location>
</feature>
<gene>
    <name evidence="2" type="ORF">GIL414_LOCUS58642</name>
</gene>
<feature type="compositionally biased region" description="Low complexity" evidence="1">
    <location>
        <begin position="1"/>
        <end position="17"/>
    </location>
</feature>
<dbReference type="AlphaFoldDB" id="A0A8S3DT15"/>
<evidence type="ECO:0000313" key="2">
    <source>
        <dbReference type="EMBL" id="CAF5026155.1"/>
    </source>
</evidence>
<proteinExistence type="predicted"/>
<feature type="non-terminal residue" evidence="2">
    <location>
        <position position="1"/>
    </location>
</feature>
<evidence type="ECO:0000256" key="1">
    <source>
        <dbReference type="SAM" id="MobiDB-lite"/>
    </source>
</evidence>
<evidence type="ECO:0000313" key="3">
    <source>
        <dbReference type="Proteomes" id="UP000681720"/>
    </source>
</evidence>
<reference evidence="2" key="1">
    <citation type="submission" date="2021-02" db="EMBL/GenBank/DDBJ databases">
        <authorList>
            <person name="Nowell W R."/>
        </authorList>
    </citation>
    <scope>NUCLEOTIDE SEQUENCE</scope>
</reference>
<feature type="compositionally biased region" description="Polar residues" evidence="1">
    <location>
        <begin position="38"/>
        <end position="53"/>
    </location>
</feature>
<sequence length="53" mass="5730">SSNYPYPQYNNNGTTPYVPSTFPGQLPPMPYPMGGNTNGANNQQMNGPTPVKQ</sequence>
<comment type="caution">
    <text evidence="2">The sequence shown here is derived from an EMBL/GenBank/DDBJ whole genome shotgun (WGS) entry which is preliminary data.</text>
</comment>
<organism evidence="2 3">
    <name type="scientific">Rotaria magnacalcarata</name>
    <dbReference type="NCBI Taxonomy" id="392030"/>
    <lineage>
        <taxon>Eukaryota</taxon>
        <taxon>Metazoa</taxon>
        <taxon>Spiralia</taxon>
        <taxon>Gnathifera</taxon>
        <taxon>Rotifera</taxon>
        <taxon>Eurotatoria</taxon>
        <taxon>Bdelloidea</taxon>
        <taxon>Philodinida</taxon>
        <taxon>Philodinidae</taxon>
        <taxon>Rotaria</taxon>
    </lineage>
</organism>
<accession>A0A8S3DT15</accession>
<protein>
    <submittedName>
        <fullName evidence="2">Uncharacterized protein</fullName>
    </submittedName>
</protein>
<dbReference type="EMBL" id="CAJOBJ010217764">
    <property type="protein sequence ID" value="CAF5026155.1"/>
    <property type="molecule type" value="Genomic_DNA"/>
</dbReference>
<name>A0A8S3DT15_9BILA</name>